<evidence type="ECO:0000256" key="9">
    <source>
        <dbReference type="PROSITE-ProRule" id="PRU01091"/>
    </source>
</evidence>
<evidence type="ECO:0000256" key="7">
    <source>
        <dbReference type="ARBA" id="ARBA00024867"/>
    </source>
</evidence>
<comment type="function">
    <text evidence="7">May play the central regulatory role in sporulation. It may be an element of the effector pathway responsible for the activation of sporulation genes in response to nutritional stress. Spo0A may act in concert with spo0H (a sigma factor) to control the expression of some genes that are critical to the sporulation process.</text>
</comment>
<accession>A0A9D0ZP21</accession>
<dbReference type="Pfam" id="PF00072">
    <property type="entry name" value="Response_reg"/>
    <property type="match status" value="1"/>
</dbReference>
<keyword evidence="3" id="KW-0902">Two-component regulatory system</keyword>
<keyword evidence="4" id="KW-0805">Transcription regulation</keyword>
<dbReference type="Gene3D" id="6.10.250.690">
    <property type="match status" value="1"/>
</dbReference>
<dbReference type="PROSITE" id="PS51755">
    <property type="entry name" value="OMPR_PHOB"/>
    <property type="match status" value="1"/>
</dbReference>
<sequence length="224" mass="25403">MRLLIAEDERELAKALKTIFEKHNYGVDVVYDGQEALDYALSGEYDGAVLDVMMPKIDGFEVVRRLRRRGVSTPVLLLTARSEIPDRVEGLDAGADDYLPKPFAMAELLARVRALVRRRERLVPEVVSFGGLSLDLATYTLFCGENSVRLGNREFQMMEMLMENPRRIVSTTQFMERIWGWDAEVDVSIVWVYISNLRKKIARLGADVEIRATRGVGYALEATV</sequence>
<dbReference type="CDD" id="cd00383">
    <property type="entry name" value="trans_reg_C"/>
    <property type="match status" value="1"/>
</dbReference>
<evidence type="ECO:0000256" key="6">
    <source>
        <dbReference type="ARBA" id="ARBA00023163"/>
    </source>
</evidence>
<dbReference type="SMART" id="SM00448">
    <property type="entry name" value="REC"/>
    <property type="match status" value="1"/>
</dbReference>
<reference evidence="12" key="1">
    <citation type="submission" date="2020-10" db="EMBL/GenBank/DDBJ databases">
        <authorList>
            <person name="Gilroy R."/>
        </authorList>
    </citation>
    <scope>NUCLEOTIDE SEQUENCE</scope>
    <source>
        <strain evidence="12">ChiSjej6B24-2974</strain>
    </source>
</reference>
<evidence type="ECO:0000256" key="5">
    <source>
        <dbReference type="ARBA" id="ARBA00023125"/>
    </source>
</evidence>
<proteinExistence type="predicted"/>
<feature type="domain" description="Response regulatory" evidence="10">
    <location>
        <begin position="2"/>
        <end position="116"/>
    </location>
</feature>
<dbReference type="Gene3D" id="3.40.50.2300">
    <property type="match status" value="1"/>
</dbReference>
<name>A0A9D0ZP21_9FIRM</name>
<gene>
    <name evidence="12" type="ORF">IAA52_13845</name>
</gene>
<dbReference type="InterPro" id="IPR039420">
    <property type="entry name" value="WalR-like"/>
</dbReference>
<dbReference type="GO" id="GO:0000976">
    <property type="term" value="F:transcription cis-regulatory region binding"/>
    <property type="evidence" value="ECO:0007669"/>
    <property type="project" value="TreeGrafter"/>
</dbReference>
<evidence type="ECO:0000256" key="1">
    <source>
        <dbReference type="ARBA" id="ARBA00018672"/>
    </source>
</evidence>
<keyword evidence="5 9" id="KW-0238">DNA-binding</keyword>
<dbReference type="GO" id="GO:0005829">
    <property type="term" value="C:cytosol"/>
    <property type="evidence" value="ECO:0007669"/>
    <property type="project" value="TreeGrafter"/>
</dbReference>
<dbReference type="GO" id="GO:0000156">
    <property type="term" value="F:phosphorelay response regulator activity"/>
    <property type="evidence" value="ECO:0007669"/>
    <property type="project" value="TreeGrafter"/>
</dbReference>
<dbReference type="SUPFAM" id="SSF52172">
    <property type="entry name" value="CheY-like"/>
    <property type="match status" value="1"/>
</dbReference>
<evidence type="ECO:0000259" key="11">
    <source>
        <dbReference type="PROSITE" id="PS51755"/>
    </source>
</evidence>
<dbReference type="EMBL" id="DVFZ01000130">
    <property type="protein sequence ID" value="HIQ84168.1"/>
    <property type="molecule type" value="Genomic_DNA"/>
</dbReference>
<reference evidence="12" key="2">
    <citation type="journal article" date="2021" name="PeerJ">
        <title>Extensive microbial diversity within the chicken gut microbiome revealed by metagenomics and culture.</title>
        <authorList>
            <person name="Gilroy R."/>
            <person name="Ravi A."/>
            <person name="Getino M."/>
            <person name="Pursley I."/>
            <person name="Horton D.L."/>
            <person name="Alikhan N.F."/>
            <person name="Baker D."/>
            <person name="Gharbi K."/>
            <person name="Hall N."/>
            <person name="Watson M."/>
            <person name="Adriaenssens E.M."/>
            <person name="Foster-Nyarko E."/>
            <person name="Jarju S."/>
            <person name="Secka A."/>
            <person name="Antonio M."/>
            <person name="Oren A."/>
            <person name="Chaudhuri R.R."/>
            <person name="La Ragione R."/>
            <person name="Hildebrand F."/>
            <person name="Pallen M.J."/>
        </authorList>
    </citation>
    <scope>NUCLEOTIDE SEQUENCE</scope>
    <source>
        <strain evidence="12">ChiSjej6B24-2974</strain>
    </source>
</reference>
<feature type="DNA-binding region" description="OmpR/PhoB-type" evidence="9">
    <location>
        <begin position="124"/>
        <end position="222"/>
    </location>
</feature>
<keyword evidence="6" id="KW-0804">Transcription</keyword>
<dbReference type="GO" id="GO:0006355">
    <property type="term" value="P:regulation of DNA-templated transcription"/>
    <property type="evidence" value="ECO:0007669"/>
    <property type="project" value="InterPro"/>
</dbReference>
<evidence type="ECO:0000256" key="2">
    <source>
        <dbReference type="ARBA" id="ARBA00022553"/>
    </source>
</evidence>
<dbReference type="FunFam" id="3.40.50.2300:FF:000002">
    <property type="entry name" value="DNA-binding response regulator PhoP"/>
    <property type="match status" value="1"/>
</dbReference>
<keyword evidence="2 8" id="KW-0597">Phosphoprotein</keyword>
<dbReference type="PANTHER" id="PTHR48111:SF36">
    <property type="entry name" value="TRANSCRIPTIONAL REGULATORY PROTEIN CUTR"/>
    <property type="match status" value="1"/>
</dbReference>
<feature type="domain" description="OmpR/PhoB-type" evidence="11">
    <location>
        <begin position="124"/>
        <end position="222"/>
    </location>
</feature>
<dbReference type="InterPro" id="IPR001789">
    <property type="entry name" value="Sig_transdc_resp-reg_receiver"/>
</dbReference>
<dbReference type="AlphaFoldDB" id="A0A9D0ZP21"/>
<dbReference type="PROSITE" id="PS50110">
    <property type="entry name" value="RESPONSE_REGULATORY"/>
    <property type="match status" value="1"/>
</dbReference>
<evidence type="ECO:0000256" key="4">
    <source>
        <dbReference type="ARBA" id="ARBA00023015"/>
    </source>
</evidence>
<dbReference type="InterPro" id="IPR001867">
    <property type="entry name" value="OmpR/PhoB-type_DNA-bd"/>
</dbReference>
<dbReference type="GO" id="GO:0032993">
    <property type="term" value="C:protein-DNA complex"/>
    <property type="evidence" value="ECO:0007669"/>
    <property type="project" value="TreeGrafter"/>
</dbReference>
<evidence type="ECO:0000256" key="8">
    <source>
        <dbReference type="PROSITE-ProRule" id="PRU00169"/>
    </source>
</evidence>
<feature type="modified residue" description="4-aspartylphosphate" evidence="8">
    <location>
        <position position="51"/>
    </location>
</feature>
<dbReference type="Pfam" id="PF00486">
    <property type="entry name" value="Trans_reg_C"/>
    <property type="match status" value="1"/>
</dbReference>
<dbReference type="SMART" id="SM00862">
    <property type="entry name" value="Trans_reg_C"/>
    <property type="match status" value="1"/>
</dbReference>
<evidence type="ECO:0000313" key="13">
    <source>
        <dbReference type="Proteomes" id="UP000824260"/>
    </source>
</evidence>
<dbReference type="Proteomes" id="UP000824260">
    <property type="component" value="Unassembled WGS sequence"/>
</dbReference>
<evidence type="ECO:0000313" key="12">
    <source>
        <dbReference type="EMBL" id="HIQ84168.1"/>
    </source>
</evidence>
<dbReference type="InterPro" id="IPR011006">
    <property type="entry name" value="CheY-like_superfamily"/>
</dbReference>
<dbReference type="InterPro" id="IPR036388">
    <property type="entry name" value="WH-like_DNA-bd_sf"/>
</dbReference>
<evidence type="ECO:0000259" key="10">
    <source>
        <dbReference type="PROSITE" id="PS50110"/>
    </source>
</evidence>
<dbReference type="Gene3D" id="1.10.10.10">
    <property type="entry name" value="Winged helix-like DNA-binding domain superfamily/Winged helix DNA-binding domain"/>
    <property type="match status" value="1"/>
</dbReference>
<evidence type="ECO:0000256" key="3">
    <source>
        <dbReference type="ARBA" id="ARBA00023012"/>
    </source>
</evidence>
<comment type="caution">
    <text evidence="12">The sequence shown here is derived from an EMBL/GenBank/DDBJ whole genome shotgun (WGS) entry which is preliminary data.</text>
</comment>
<dbReference type="PANTHER" id="PTHR48111">
    <property type="entry name" value="REGULATOR OF RPOS"/>
    <property type="match status" value="1"/>
</dbReference>
<protein>
    <recommendedName>
        <fullName evidence="1">Stage 0 sporulation protein A homolog</fullName>
    </recommendedName>
</protein>
<organism evidence="12 13">
    <name type="scientific">Candidatus Pullichristensenella stercorigallinarum</name>
    <dbReference type="NCBI Taxonomy" id="2840909"/>
    <lineage>
        <taxon>Bacteria</taxon>
        <taxon>Bacillati</taxon>
        <taxon>Bacillota</taxon>
        <taxon>Clostridia</taxon>
        <taxon>Candidatus Pullichristensenella</taxon>
    </lineage>
</organism>